<dbReference type="Proteomes" id="UP001642900">
    <property type="component" value="Unassembled WGS sequence"/>
</dbReference>
<comment type="caution">
    <text evidence="2">The sequence shown here is derived from an EMBL/GenBank/DDBJ whole genome shotgun (WGS) entry which is preliminary data.</text>
</comment>
<dbReference type="InterPro" id="IPR011335">
    <property type="entry name" value="Restrct_endonuc-II-like"/>
</dbReference>
<accession>A0A6G4WNA4</accession>
<reference evidence="2 3" key="1">
    <citation type="submission" date="2020-02" db="EMBL/GenBank/DDBJ databases">
        <title>Genome sequence of strain CCNWXJ40-4.</title>
        <authorList>
            <person name="Gao J."/>
            <person name="Sun J."/>
        </authorList>
    </citation>
    <scope>NUCLEOTIDE SEQUENCE [LARGE SCALE GENOMIC DNA]</scope>
    <source>
        <strain evidence="2 3">CCNWXJ 40-4</strain>
    </source>
</reference>
<dbReference type="PANTHER" id="PTHR30015">
    <property type="entry name" value="MRR RESTRICTION SYSTEM PROTEIN"/>
    <property type="match status" value="1"/>
</dbReference>
<keyword evidence="3" id="KW-1185">Reference proteome</keyword>
<dbReference type="SUPFAM" id="SSF52980">
    <property type="entry name" value="Restriction endonuclease-like"/>
    <property type="match status" value="1"/>
</dbReference>
<proteinExistence type="predicted"/>
<feature type="domain" description="Restriction endonuclease type IV Mrr" evidence="1">
    <location>
        <begin position="38"/>
        <end position="138"/>
    </location>
</feature>
<gene>
    <name evidence="2" type="ORF">G6N73_36095</name>
</gene>
<protein>
    <submittedName>
        <fullName evidence="2">Restriction endonuclease</fullName>
    </submittedName>
</protein>
<keyword evidence="2" id="KW-0255">Endonuclease</keyword>
<feature type="non-terminal residue" evidence="2">
    <location>
        <position position="1"/>
    </location>
</feature>
<dbReference type="InterPro" id="IPR007560">
    <property type="entry name" value="Restrct_endonuc_IV_Mrr"/>
</dbReference>
<dbReference type="GO" id="GO:0009307">
    <property type="term" value="P:DNA restriction-modification system"/>
    <property type="evidence" value="ECO:0007669"/>
    <property type="project" value="InterPro"/>
</dbReference>
<keyword evidence="2" id="KW-0378">Hydrolase</keyword>
<dbReference type="Gene3D" id="3.40.1350.10">
    <property type="match status" value="1"/>
</dbReference>
<evidence type="ECO:0000313" key="3">
    <source>
        <dbReference type="Proteomes" id="UP001642900"/>
    </source>
</evidence>
<dbReference type="PANTHER" id="PTHR30015:SF7">
    <property type="entry name" value="TYPE IV METHYL-DIRECTED RESTRICTION ENZYME ECOKMRR"/>
    <property type="match status" value="1"/>
</dbReference>
<dbReference type="InterPro" id="IPR011856">
    <property type="entry name" value="tRNA_endonuc-like_dom_sf"/>
</dbReference>
<dbReference type="GO" id="GO:0003677">
    <property type="term" value="F:DNA binding"/>
    <property type="evidence" value="ECO:0007669"/>
    <property type="project" value="InterPro"/>
</dbReference>
<dbReference type="InterPro" id="IPR052906">
    <property type="entry name" value="Type_IV_Methyl-Rstrct_Enzyme"/>
</dbReference>
<evidence type="ECO:0000313" key="2">
    <source>
        <dbReference type="EMBL" id="NGO56295.1"/>
    </source>
</evidence>
<dbReference type="EMBL" id="JAAKZF010000312">
    <property type="protein sequence ID" value="NGO56295.1"/>
    <property type="molecule type" value="Genomic_DNA"/>
</dbReference>
<sequence>EDSYTWRPDDGRIPSNLSGSRSAIILAEEILRNRGRLTELDWRLFERLVAELLERDGFSVILTQGSRDGGIDVIADKTDTVLGAVRTIWQAKRFKEGRKVGLSTVRELSGLLDRSGSSKGFLVTTSTLTGGAINWIRQDRFLMDYREHDDIAKWVLGPLPTLG</sequence>
<dbReference type="GO" id="GO:0015666">
    <property type="term" value="F:restriction endodeoxyribonuclease activity"/>
    <property type="evidence" value="ECO:0007669"/>
    <property type="project" value="TreeGrafter"/>
</dbReference>
<organism evidence="2 3">
    <name type="scientific">Allomesorhizobium camelthorni</name>
    <dbReference type="NCBI Taxonomy" id="475069"/>
    <lineage>
        <taxon>Bacteria</taxon>
        <taxon>Pseudomonadati</taxon>
        <taxon>Pseudomonadota</taxon>
        <taxon>Alphaproteobacteria</taxon>
        <taxon>Hyphomicrobiales</taxon>
        <taxon>Phyllobacteriaceae</taxon>
        <taxon>Allomesorhizobium</taxon>
    </lineage>
</organism>
<dbReference type="AlphaFoldDB" id="A0A6G4WNA4"/>
<keyword evidence="2" id="KW-0540">Nuclease</keyword>
<name>A0A6G4WNA4_9HYPH</name>
<evidence type="ECO:0000259" key="1">
    <source>
        <dbReference type="Pfam" id="PF04471"/>
    </source>
</evidence>
<dbReference type="RefSeq" id="WP_165034600.1">
    <property type="nucleotide sequence ID" value="NZ_JAAKZF010000312.1"/>
</dbReference>
<dbReference type="Pfam" id="PF04471">
    <property type="entry name" value="Mrr_cat"/>
    <property type="match status" value="1"/>
</dbReference>